<keyword evidence="4" id="KW-1185">Reference proteome</keyword>
<evidence type="ECO:0000256" key="1">
    <source>
        <dbReference type="SAM" id="SignalP"/>
    </source>
</evidence>
<dbReference type="InterPro" id="IPR035940">
    <property type="entry name" value="CAP_sf"/>
</dbReference>
<keyword evidence="1" id="KW-0732">Signal</keyword>
<proteinExistence type="predicted"/>
<evidence type="ECO:0000313" key="3">
    <source>
        <dbReference type="EnsemblMetazoa" id="CLYHEMP015684.1"/>
    </source>
</evidence>
<name>A0A7M5X073_9CNID</name>
<reference evidence="3" key="1">
    <citation type="submission" date="2021-01" db="UniProtKB">
        <authorList>
            <consortium name="EnsemblMetazoa"/>
        </authorList>
    </citation>
    <scope>IDENTIFICATION</scope>
</reference>
<dbReference type="InterPro" id="IPR014044">
    <property type="entry name" value="CAP_dom"/>
</dbReference>
<evidence type="ECO:0000313" key="4">
    <source>
        <dbReference type="Proteomes" id="UP000594262"/>
    </source>
</evidence>
<dbReference type="Pfam" id="PF00188">
    <property type="entry name" value="CAP"/>
    <property type="match status" value="1"/>
</dbReference>
<dbReference type="AlphaFoldDB" id="A0A7M5X073"/>
<protein>
    <recommendedName>
        <fullName evidence="2">SCP domain-containing protein</fullName>
    </recommendedName>
</protein>
<evidence type="ECO:0000259" key="2">
    <source>
        <dbReference type="Pfam" id="PF00188"/>
    </source>
</evidence>
<dbReference type="Proteomes" id="UP000594262">
    <property type="component" value="Unplaced"/>
</dbReference>
<dbReference type="RefSeq" id="XP_066936581.1">
    <property type="nucleotide sequence ID" value="XM_067080480.1"/>
</dbReference>
<feature type="domain" description="SCP" evidence="2">
    <location>
        <begin position="111"/>
        <end position="216"/>
    </location>
</feature>
<dbReference type="GeneID" id="136824325"/>
<sequence>MALVYHYMKHFGNKTLMMKRLIILLCFLVALAYGGESDKEENYDCSCVDGTGDCDKRYHCPGSETLCPVTCGKCEPTLPPYHEKKHTTTPEEKAKINNMCADEHNTYNGVHLTFDKDIAHYAQLRAEYVVEQEELDQLDNIHDQCKRNLFPELRWLVGNYMPFNVAMDKEKALKHALKVWYDEKDSNGDQSHYEAMTGHSLVGCGVASNEKITRVVVWYGTPKSKSKFINDEL</sequence>
<dbReference type="SUPFAM" id="SSF55797">
    <property type="entry name" value="PR-1-like"/>
    <property type="match status" value="1"/>
</dbReference>
<feature type="signal peptide" evidence="1">
    <location>
        <begin position="1"/>
        <end position="32"/>
    </location>
</feature>
<organism evidence="3 4">
    <name type="scientific">Clytia hemisphaerica</name>
    <dbReference type="NCBI Taxonomy" id="252671"/>
    <lineage>
        <taxon>Eukaryota</taxon>
        <taxon>Metazoa</taxon>
        <taxon>Cnidaria</taxon>
        <taxon>Hydrozoa</taxon>
        <taxon>Hydroidolina</taxon>
        <taxon>Leptothecata</taxon>
        <taxon>Obeliida</taxon>
        <taxon>Clytiidae</taxon>
        <taxon>Clytia</taxon>
    </lineage>
</organism>
<dbReference type="EnsemblMetazoa" id="CLYHEMT015684.1">
    <property type="protein sequence ID" value="CLYHEMP015684.1"/>
    <property type="gene ID" value="CLYHEMG015684"/>
</dbReference>
<accession>A0A7M5X073</accession>
<dbReference type="Gene3D" id="3.40.33.10">
    <property type="entry name" value="CAP"/>
    <property type="match status" value="1"/>
</dbReference>
<feature type="chain" id="PRO_5029583105" description="SCP domain-containing protein" evidence="1">
    <location>
        <begin position="33"/>
        <end position="233"/>
    </location>
</feature>